<reference evidence="3 4" key="1">
    <citation type="journal article" date="2015" name="Stand. Genomic Sci.">
        <title>Genomic Encyclopedia of Bacterial and Archaeal Type Strains, Phase III: the genomes of soil and plant-associated and newly described type strains.</title>
        <authorList>
            <person name="Whitman W.B."/>
            <person name="Woyke T."/>
            <person name="Klenk H.P."/>
            <person name="Zhou Y."/>
            <person name="Lilburn T.G."/>
            <person name="Beck B.J."/>
            <person name="De Vos P."/>
            <person name="Vandamme P."/>
            <person name="Eisen J.A."/>
            <person name="Garrity G."/>
            <person name="Hugenholtz P."/>
            <person name="Kyrpides N.C."/>
        </authorList>
    </citation>
    <scope>NUCLEOTIDE SEQUENCE [LARGE SCALE GENOMIC DNA]</scope>
    <source>
        <strain evidence="3 4">CGMCC 1.10124</strain>
    </source>
</reference>
<dbReference type="EMBL" id="CP034145">
    <property type="protein sequence ID" value="AZH26680.1"/>
    <property type="molecule type" value="Genomic_DNA"/>
</dbReference>
<dbReference type="AlphaFoldDB" id="A0A3M0CU71"/>
<sequence length="343" mass="37073">MDRRQYLGLTGTSIAALLGGCSSSGSQSTATATDTATATATATPTASPTATETATPTETATATPASDPYNIDRSYVEFIREEYLPSGEQARKIADNFDTDAVDPGSPQFGEQVLMQMNDVVNTGTSWSQAYDTARAAQYAVTEILGESIDPEDSNSVHVRPVPLLLTGKDKHGVDFHDSHGRTTMAAAYGETTDGNILNPEEDGIGGNEGIIASTVEHERGIKDSTFRWSHFDVINQKKNNRFTPAGADRYHTQIGKLIPDLYPAGKIPATPQAWMTESGAKLLDERVVEDYDGIAPYVEIAEGFRDVEAGKIGKIYEEDGEFAVEQVDQDAYRNDIFFAPEL</sequence>
<evidence type="ECO:0000256" key="1">
    <source>
        <dbReference type="SAM" id="MobiDB-lite"/>
    </source>
</evidence>
<evidence type="ECO:0000313" key="2">
    <source>
        <dbReference type="EMBL" id="AZH26680.1"/>
    </source>
</evidence>
<protein>
    <submittedName>
        <fullName evidence="3">Uncharacterized protein</fullName>
    </submittedName>
</protein>
<dbReference type="Proteomes" id="UP000277326">
    <property type="component" value="Unassembled WGS sequence"/>
</dbReference>
<proteinExistence type="predicted"/>
<keyword evidence="5" id="KW-1185">Reference proteome</keyword>
<dbReference type="OrthoDB" id="386806at2157"/>
<name>A0A3M0CU71_9EURY</name>
<gene>
    <name evidence="3" type="ORF">ATH50_3074</name>
    <name evidence="2" type="ORF">DU502_15425</name>
</gene>
<dbReference type="RefSeq" id="WP_121921639.1">
    <property type="nucleotide sequence ID" value="NZ_CP034145.1"/>
</dbReference>
<reference evidence="2 5" key="2">
    <citation type="submission" date="2018-07" db="EMBL/GenBank/DDBJ databases">
        <title>Genome sequences of Haloplanus aerogenes JCM 16430T.</title>
        <authorList>
            <person name="Kim Y.B."/>
            <person name="Roh S.W."/>
        </authorList>
    </citation>
    <scope>NUCLEOTIDE SEQUENCE [LARGE SCALE GENOMIC DNA]</scope>
    <source>
        <strain evidence="2 5">JCM 16430</strain>
    </source>
</reference>
<evidence type="ECO:0000313" key="4">
    <source>
        <dbReference type="Proteomes" id="UP000277326"/>
    </source>
</evidence>
<evidence type="ECO:0000313" key="3">
    <source>
        <dbReference type="EMBL" id="RMB12918.1"/>
    </source>
</evidence>
<accession>A0A3M0CU71</accession>
<dbReference type="Proteomes" id="UP000282007">
    <property type="component" value="Chromosome"/>
</dbReference>
<evidence type="ECO:0000313" key="5">
    <source>
        <dbReference type="Proteomes" id="UP000282007"/>
    </source>
</evidence>
<dbReference type="PROSITE" id="PS51257">
    <property type="entry name" value="PROKAR_LIPOPROTEIN"/>
    <property type="match status" value="1"/>
</dbReference>
<dbReference type="GeneID" id="38472705"/>
<organism evidence="3 4">
    <name type="scientific">Haloplanus aerogenes</name>
    <dbReference type="NCBI Taxonomy" id="660522"/>
    <lineage>
        <taxon>Archaea</taxon>
        <taxon>Methanobacteriati</taxon>
        <taxon>Methanobacteriota</taxon>
        <taxon>Stenosarchaea group</taxon>
        <taxon>Halobacteria</taxon>
        <taxon>Halobacteriales</taxon>
        <taxon>Haloferacaceae</taxon>
        <taxon>Haloplanus</taxon>
    </lineage>
</organism>
<feature type="region of interest" description="Disordered" evidence="1">
    <location>
        <begin position="22"/>
        <end position="68"/>
    </location>
</feature>
<dbReference type="KEGG" id="haer:DU502_15425"/>
<reference evidence="3" key="3">
    <citation type="submission" date="2018-10" db="EMBL/GenBank/DDBJ databases">
        <authorList>
            <person name="Whitman W."/>
            <person name="Huntemann M."/>
            <person name="Clum A."/>
            <person name="Pillay M."/>
            <person name="Palaniappan K."/>
            <person name="Varghese N."/>
            <person name="Mikhailova N."/>
            <person name="Stamatis D."/>
            <person name="Reddy T."/>
            <person name="Daum C."/>
            <person name="Shapiro N."/>
            <person name="Ivanova N."/>
            <person name="Kyrpides N."/>
            <person name="Woyke T."/>
        </authorList>
    </citation>
    <scope>NUCLEOTIDE SEQUENCE</scope>
    <source>
        <strain evidence="3">CGMCC 1.10124</strain>
    </source>
</reference>
<dbReference type="EMBL" id="REFS01000006">
    <property type="protein sequence ID" value="RMB12918.1"/>
    <property type="molecule type" value="Genomic_DNA"/>
</dbReference>